<accession>A0ABT6R7G9</accession>
<dbReference type="EMBL" id="JASBRG010000001">
    <property type="protein sequence ID" value="MDI3318513.1"/>
    <property type="molecule type" value="Genomic_DNA"/>
</dbReference>
<name>A0ABT6R7G9_9BACT</name>
<reference evidence="1 2" key="1">
    <citation type="submission" date="2023-05" db="EMBL/GenBank/DDBJ databases">
        <title>Genome sequence of Pinibacter sp. MAH-24.</title>
        <authorList>
            <person name="Huq M.A."/>
        </authorList>
    </citation>
    <scope>NUCLEOTIDE SEQUENCE [LARGE SCALE GENOMIC DNA]</scope>
    <source>
        <strain evidence="1 2">MAH-24</strain>
    </source>
</reference>
<evidence type="ECO:0000313" key="2">
    <source>
        <dbReference type="Proteomes" id="UP001226434"/>
    </source>
</evidence>
<protein>
    <recommendedName>
        <fullName evidence="3">Lipoprotein</fullName>
    </recommendedName>
</protein>
<evidence type="ECO:0008006" key="3">
    <source>
        <dbReference type="Google" id="ProtNLM"/>
    </source>
</evidence>
<keyword evidence="2" id="KW-1185">Reference proteome</keyword>
<comment type="caution">
    <text evidence="1">The sequence shown here is derived from an EMBL/GenBank/DDBJ whole genome shotgun (WGS) entry which is preliminary data.</text>
</comment>
<dbReference type="PROSITE" id="PS51257">
    <property type="entry name" value="PROKAR_LIPOPROTEIN"/>
    <property type="match status" value="1"/>
</dbReference>
<proteinExistence type="predicted"/>
<dbReference type="RefSeq" id="WP_282332644.1">
    <property type="nucleotide sequence ID" value="NZ_JASBRG010000001.1"/>
</dbReference>
<organism evidence="1 2">
    <name type="scientific">Pinibacter soli</name>
    <dbReference type="NCBI Taxonomy" id="3044211"/>
    <lineage>
        <taxon>Bacteria</taxon>
        <taxon>Pseudomonadati</taxon>
        <taxon>Bacteroidota</taxon>
        <taxon>Chitinophagia</taxon>
        <taxon>Chitinophagales</taxon>
        <taxon>Chitinophagaceae</taxon>
        <taxon>Pinibacter</taxon>
    </lineage>
</organism>
<dbReference type="Proteomes" id="UP001226434">
    <property type="component" value="Unassembled WGS sequence"/>
</dbReference>
<sequence length="200" mass="22384">MKYLQYSIFLLLLAACNNNNNTAKTAANQGTAIDTANPNIDFFPVADYIKSQVHMVDSMQLPIMKTTIVGKDSVPASMKQEEFSKIAAEFYTPDISDAGIKKDYKETAFADQSIPSVTFTYTTKNPSLEILRLDVLVKPDPVQSDKVRTIYLEKFFEKGDTSFTQKLFWKADKNCQIITTAQPKNGAEITKIVKVSWSGE</sequence>
<gene>
    <name evidence="1" type="ORF">QJ048_01950</name>
</gene>
<evidence type="ECO:0000313" key="1">
    <source>
        <dbReference type="EMBL" id="MDI3318513.1"/>
    </source>
</evidence>